<dbReference type="AlphaFoldDB" id="A0A1W2G674"/>
<dbReference type="EMBL" id="FWYF01000001">
    <property type="protein sequence ID" value="SMD32170.1"/>
    <property type="molecule type" value="Genomic_DNA"/>
</dbReference>
<protein>
    <recommendedName>
        <fullName evidence="3">LPS-assembly protein LptD central domain-containing protein</fullName>
    </recommendedName>
</protein>
<dbReference type="STRING" id="692418.SAMN04488029_0512"/>
<feature type="signal peptide" evidence="2">
    <location>
        <begin position="1"/>
        <end position="22"/>
    </location>
</feature>
<dbReference type="Pfam" id="PF19838">
    <property type="entry name" value="LptD_2"/>
    <property type="match status" value="1"/>
</dbReference>
<feature type="region of interest" description="Disordered" evidence="1">
    <location>
        <begin position="771"/>
        <end position="813"/>
    </location>
</feature>
<reference evidence="4 5" key="1">
    <citation type="submission" date="2017-04" db="EMBL/GenBank/DDBJ databases">
        <authorList>
            <person name="Afonso C.L."/>
            <person name="Miller P.J."/>
            <person name="Scott M.A."/>
            <person name="Spackman E."/>
            <person name="Goraichik I."/>
            <person name="Dimitrov K.M."/>
            <person name="Suarez D.L."/>
            <person name="Swayne D.E."/>
        </authorList>
    </citation>
    <scope>NUCLEOTIDE SEQUENCE [LARGE SCALE GENOMIC DNA]</scope>
    <source>
        <strain evidence="4 5">DSM 26133</strain>
    </source>
</reference>
<accession>A0A1W2G674</accession>
<evidence type="ECO:0000313" key="5">
    <source>
        <dbReference type="Proteomes" id="UP000192472"/>
    </source>
</evidence>
<gene>
    <name evidence="4" type="ORF">SAMN04488029_0512</name>
</gene>
<evidence type="ECO:0000256" key="1">
    <source>
        <dbReference type="SAM" id="MobiDB-lite"/>
    </source>
</evidence>
<evidence type="ECO:0000313" key="4">
    <source>
        <dbReference type="EMBL" id="SMD32170.1"/>
    </source>
</evidence>
<dbReference type="Proteomes" id="UP000192472">
    <property type="component" value="Unassembled WGS sequence"/>
</dbReference>
<sequence>MRIIKYVVILIFLFSARFSAFGQNPALDTAQILRQLPQLIDSLGLRDSLVNHPEYLPLIADSAQTIMGANAEILDTLLTETVPVATPPKPRGDIETTIDYKARDSIFFDLQNQMMYLYGESKIDYGDISLSAERISLDWVTNAIQANYVLDSAGKKVGKPVFTERQDVYETDDIKYNFKSKRALINGVITEQDGAFMHGEKVKKNEKDEMFIRGAKYTTCDHAYPHYYIKSSKLKVIPNNKVVSGPFNLYFGEIPTPIGFPFGMFPQPKEKASGILFPSYGEDQNRGFFLRTGGYYFDINEYIDLKLTGDIFTNGSYGLQSISTYRKRYAFSGNFNLRYNKTNSTQFEDDSFSKDFWLNWSHSPQSVGTSRFSASVSAGTSTYSANANNVGYDYQQSVNAQFNSNISYSKTFQGTPFNLSLNARHSQNISTEVVNVTLPELSFNMNRIYPLKNISGLKNGVLGKLGFSYNLVAKSELSNAAVASPSFNVINRNAMDDSLVGFSSDNLATLFDRAKLGARHTIPIATSFNVMKYFTVSPSFNYTEVWYPKELQYTYDEVEGGVRVDTLRQFSRAGWYSSGASVSTRFYGMYNFGGGKVQAIRHVITPSVGFSYSPDFGDPSKGHYEEVQIDDQGNTRILSKYQGFAYGGPSLGESASLSFSMNHNIEMKVKAKNDSIEEYKKVKIFDNLSMSSGYNFLADSFNLSNINWNARTSLFNRVVSINMSGTIDPYVYVLDSIDASDRVYQRKIDRLAWNSGEGMGRLTRGNVAIGLNLKPKGSKSQEESSDNGRDIGMNPRHINNSDPDNPFLPGQEENQMAGNVNQFISRDPNQYVPFDVPWALNINYAFNYTKNGFNEPVITQTLNFNGNLSITDKTRIGFNSGYDIKNKEFTVTRLNVGRDLHCWTLNFNWVPFGPRQSYFVEIRVNSQLLKDLKLDKKSRSTFTSF</sequence>
<feature type="compositionally biased region" description="Basic and acidic residues" evidence="1">
    <location>
        <begin position="779"/>
        <end position="789"/>
    </location>
</feature>
<dbReference type="GO" id="GO:0009279">
    <property type="term" value="C:cell outer membrane"/>
    <property type="evidence" value="ECO:0007669"/>
    <property type="project" value="TreeGrafter"/>
</dbReference>
<organism evidence="4 5">
    <name type="scientific">Reichenbachiella faecimaris</name>
    <dbReference type="NCBI Taxonomy" id="692418"/>
    <lineage>
        <taxon>Bacteria</taxon>
        <taxon>Pseudomonadati</taxon>
        <taxon>Bacteroidota</taxon>
        <taxon>Cytophagia</taxon>
        <taxon>Cytophagales</taxon>
        <taxon>Reichenbachiellaceae</taxon>
        <taxon>Reichenbachiella</taxon>
    </lineage>
</organism>
<feature type="domain" description="LPS-assembly protein LptD central" evidence="3">
    <location>
        <begin position="242"/>
        <end position="730"/>
    </location>
</feature>
<dbReference type="InterPro" id="IPR045659">
    <property type="entry name" value="LptD_2"/>
</dbReference>
<dbReference type="PANTHER" id="PTHR30189">
    <property type="entry name" value="LPS-ASSEMBLY PROTEIN"/>
    <property type="match status" value="1"/>
</dbReference>
<dbReference type="PANTHER" id="PTHR30189:SF1">
    <property type="entry name" value="LPS-ASSEMBLY PROTEIN LPTD"/>
    <property type="match status" value="1"/>
</dbReference>
<dbReference type="GO" id="GO:1990351">
    <property type="term" value="C:transporter complex"/>
    <property type="evidence" value="ECO:0007669"/>
    <property type="project" value="TreeGrafter"/>
</dbReference>
<evidence type="ECO:0000256" key="2">
    <source>
        <dbReference type="SAM" id="SignalP"/>
    </source>
</evidence>
<keyword evidence="2" id="KW-0732">Signal</keyword>
<feature type="chain" id="PRO_5013094278" description="LPS-assembly protein LptD central domain-containing protein" evidence="2">
    <location>
        <begin position="23"/>
        <end position="945"/>
    </location>
</feature>
<keyword evidence="5" id="KW-1185">Reference proteome</keyword>
<dbReference type="InterPro" id="IPR050218">
    <property type="entry name" value="LptD"/>
</dbReference>
<proteinExistence type="predicted"/>
<evidence type="ECO:0000259" key="3">
    <source>
        <dbReference type="Pfam" id="PF19838"/>
    </source>
</evidence>
<name>A0A1W2G674_REIFA</name>